<feature type="domain" description="YCII-related" evidence="2">
    <location>
        <begin position="24"/>
        <end position="95"/>
    </location>
</feature>
<dbReference type="KEGG" id="cyc:PCC7424_5656"/>
<dbReference type="Proteomes" id="UP000002384">
    <property type="component" value="Plasmid pP742401"/>
</dbReference>
<geneLocation type="plasmid" evidence="3 4">
    <name>pP742401</name>
</geneLocation>
<gene>
    <name evidence="3" type="ordered locus">PCC7424_5656</name>
</gene>
<dbReference type="Gene3D" id="3.30.70.1060">
    <property type="entry name" value="Dimeric alpha+beta barrel"/>
    <property type="match status" value="1"/>
</dbReference>
<comment type="similarity">
    <text evidence="1">Belongs to the YciI family.</text>
</comment>
<organism evidence="3 4">
    <name type="scientific">Gloeothece citriformis (strain PCC 7424)</name>
    <name type="common">Cyanothece sp. (strain PCC 7424)</name>
    <dbReference type="NCBI Taxonomy" id="65393"/>
    <lineage>
        <taxon>Bacteria</taxon>
        <taxon>Bacillati</taxon>
        <taxon>Cyanobacteriota</taxon>
        <taxon>Cyanophyceae</taxon>
        <taxon>Oscillatoriophycideae</taxon>
        <taxon>Chroococcales</taxon>
        <taxon>Aphanothecaceae</taxon>
        <taxon>Gloeothece</taxon>
        <taxon>Gloeothece citriformis</taxon>
    </lineage>
</organism>
<dbReference type="HOGENOM" id="CLU_2274454_0_0_3"/>
<dbReference type="Pfam" id="PF03795">
    <property type="entry name" value="YCII"/>
    <property type="match status" value="1"/>
</dbReference>
<keyword evidence="4" id="KW-1185">Reference proteome</keyword>
<evidence type="ECO:0000313" key="4">
    <source>
        <dbReference type="Proteomes" id="UP000002384"/>
    </source>
</evidence>
<dbReference type="eggNOG" id="COG2350">
    <property type="taxonomic scope" value="Bacteria"/>
</dbReference>
<dbReference type="InterPro" id="IPR005545">
    <property type="entry name" value="YCII"/>
</dbReference>
<name>B7KLQ6_GLOC7</name>
<keyword evidence="3" id="KW-0614">Plasmid</keyword>
<dbReference type="InterPro" id="IPR011008">
    <property type="entry name" value="Dimeric_a/b-barrel"/>
</dbReference>
<reference evidence="4" key="1">
    <citation type="journal article" date="2011" name="MBio">
        <title>Novel metabolic attributes of the genus Cyanothece, comprising a group of unicellular nitrogen-fixing Cyanobacteria.</title>
        <authorList>
            <person name="Bandyopadhyay A."/>
            <person name="Elvitigala T."/>
            <person name="Welsh E."/>
            <person name="Stockel J."/>
            <person name="Liberton M."/>
            <person name="Min H."/>
            <person name="Sherman L.A."/>
            <person name="Pakrasi H.B."/>
        </authorList>
    </citation>
    <scope>NUCLEOTIDE SEQUENCE [LARGE SCALE GENOMIC DNA]</scope>
    <source>
        <strain evidence="4">PCC 7424</strain>
        <plasmid evidence="4">pP742401</plasmid>
    </source>
</reference>
<evidence type="ECO:0000259" key="2">
    <source>
        <dbReference type="Pfam" id="PF03795"/>
    </source>
</evidence>
<sequence length="107" mass="12088">MNQFMPKLFAVVVATVAEYYEYKKEHPEHDLAQLAWFEEQAKKGVLLCCGPFVPPDGTGIWIIEAETIEEAKAIVDTSPRAKDGMLSPAARVVEWNIHIGRDLFIKE</sequence>
<protein>
    <submittedName>
        <fullName evidence="3">YCII-related</fullName>
    </submittedName>
</protein>
<dbReference type="EMBL" id="CP001292">
    <property type="protein sequence ID" value="ACK73728.1"/>
    <property type="molecule type" value="Genomic_DNA"/>
</dbReference>
<evidence type="ECO:0000313" key="3">
    <source>
        <dbReference type="EMBL" id="ACK73728.1"/>
    </source>
</evidence>
<accession>B7KLQ6</accession>
<proteinExistence type="inferred from homology"/>
<evidence type="ECO:0000256" key="1">
    <source>
        <dbReference type="ARBA" id="ARBA00007689"/>
    </source>
</evidence>
<dbReference type="SUPFAM" id="SSF54909">
    <property type="entry name" value="Dimeric alpha+beta barrel"/>
    <property type="match status" value="1"/>
</dbReference>
<dbReference type="AlphaFoldDB" id="B7KLQ6"/>